<dbReference type="InterPro" id="IPR005467">
    <property type="entry name" value="His_kinase_dom"/>
</dbReference>
<dbReference type="SUPFAM" id="SSF47384">
    <property type="entry name" value="Homodimeric domain of signal transducing histidine kinase"/>
    <property type="match status" value="1"/>
</dbReference>
<keyword evidence="8 12" id="KW-1133">Transmembrane helix</keyword>
<dbReference type="CDD" id="cd00082">
    <property type="entry name" value="HisKA"/>
    <property type="match status" value="1"/>
</dbReference>
<dbReference type="SMART" id="SM00388">
    <property type="entry name" value="HisKA"/>
    <property type="match status" value="1"/>
</dbReference>
<comment type="caution">
    <text evidence="15">The sequence shown here is derived from an EMBL/GenBank/DDBJ whole genome shotgun (WGS) entry which is preliminary data.</text>
</comment>
<dbReference type="InterPro" id="IPR004358">
    <property type="entry name" value="Sig_transdc_His_kin-like_C"/>
</dbReference>
<dbReference type="InterPro" id="IPR036890">
    <property type="entry name" value="HATPase_C_sf"/>
</dbReference>
<keyword evidence="4" id="KW-0597">Phosphoprotein</keyword>
<dbReference type="PROSITE" id="PS50109">
    <property type="entry name" value="HIS_KIN"/>
    <property type="match status" value="1"/>
</dbReference>
<dbReference type="EMBL" id="SUMB01000008">
    <property type="protein sequence ID" value="TJZ50094.1"/>
    <property type="molecule type" value="Genomic_DNA"/>
</dbReference>
<dbReference type="GO" id="GO:0005886">
    <property type="term" value="C:plasma membrane"/>
    <property type="evidence" value="ECO:0007669"/>
    <property type="project" value="UniProtKB-SubCell"/>
</dbReference>
<dbReference type="PRINTS" id="PR00344">
    <property type="entry name" value="BCTRLSENSOR"/>
</dbReference>
<dbReference type="OrthoDB" id="3224230at2"/>
<keyword evidence="10 12" id="KW-0472">Membrane</keyword>
<reference evidence="15 16" key="1">
    <citation type="submission" date="2019-04" db="EMBL/GenBank/DDBJ databases">
        <title>Streptomyces piniterrae sp. nov., a heliquinomycin-producing actinomycete isolated from rhizosphere soil of Pinus yunnanensis.</title>
        <authorList>
            <person name="Zhuang X."/>
            <person name="Zhao J."/>
        </authorList>
    </citation>
    <scope>NUCLEOTIDE SEQUENCE [LARGE SCALE GENOMIC DNA]</scope>
    <source>
        <strain evidence="16">jys28</strain>
    </source>
</reference>
<feature type="domain" description="Histidine kinase" evidence="13">
    <location>
        <begin position="205"/>
        <end position="433"/>
    </location>
</feature>
<dbReference type="SUPFAM" id="SSF158472">
    <property type="entry name" value="HAMP domain-like"/>
    <property type="match status" value="1"/>
</dbReference>
<feature type="compositionally biased region" description="Low complexity" evidence="11">
    <location>
        <begin position="313"/>
        <end position="322"/>
    </location>
</feature>
<dbReference type="InterPro" id="IPR036097">
    <property type="entry name" value="HisK_dim/P_sf"/>
</dbReference>
<evidence type="ECO:0000256" key="5">
    <source>
        <dbReference type="ARBA" id="ARBA00022679"/>
    </source>
</evidence>
<dbReference type="SMART" id="SM00304">
    <property type="entry name" value="HAMP"/>
    <property type="match status" value="1"/>
</dbReference>
<feature type="transmembrane region" description="Helical" evidence="12">
    <location>
        <begin position="120"/>
        <end position="141"/>
    </location>
</feature>
<evidence type="ECO:0000256" key="6">
    <source>
        <dbReference type="ARBA" id="ARBA00022692"/>
    </source>
</evidence>
<name>A0A4U0NJJ9_9ACTN</name>
<evidence type="ECO:0000256" key="2">
    <source>
        <dbReference type="ARBA" id="ARBA00004236"/>
    </source>
</evidence>
<dbReference type="Proteomes" id="UP000308697">
    <property type="component" value="Unassembled WGS sequence"/>
</dbReference>
<dbReference type="PANTHER" id="PTHR45436">
    <property type="entry name" value="SENSOR HISTIDINE KINASE YKOH"/>
    <property type="match status" value="1"/>
</dbReference>
<protein>
    <recommendedName>
        <fullName evidence="3">histidine kinase</fullName>
        <ecNumber evidence="3">2.7.13.3</ecNumber>
    </recommendedName>
</protein>
<dbReference type="SMART" id="SM00387">
    <property type="entry name" value="HATPase_c"/>
    <property type="match status" value="1"/>
</dbReference>
<dbReference type="Pfam" id="PF00672">
    <property type="entry name" value="HAMP"/>
    <property type="match status" value="1"/>
</dbReference>
<evidence type="ECO:0000256" key="8">
    <source>
        <dbReference type="ARBA" id="ARBA00022989"/>
    </source>
</evidence>
<gene>
    <name evidence="15" type="ORF">FCH28_22495</name>
</gene>
<evidence type="ECO:0000256" key="10">
    <source>
        <dbReference type="ARBA" id="ARBA00023136"/>
    </source>
</evidence>
<dbReference type="RefSeq" id="WP_136741918.1">
    <property type="nucleotide sequence ID" value="NZ_SUMB01000008.1"/>
</dbReference>
<dbReference type="PANTHER" id="PTHR45436:SF16">
    <property type="entry name" value="HISTIDINE KINASE"/>
    <property type="match status" value="1"/>
</dbReference>
<keyword evidence="16" id="KW-1185">Reference proteome</keyword>
<evidence type="ECO:0000256" key="12">
    <source>
        <dbReference type="SAM" id="Phobius"/>
    </source>
</evidence>
<evidence type="ECO:0000259" key="13">
    <source>
        <dbReference type="PROSITE" id="PS50109"/>
    </source>
</evidence>
<dbReference type="InterPro" id="IPR050428">
    <property type="entry name" value="TCS_sensor_his_kinase"/>
</dbReference>
<keyword evidence="6 12" id="KW-0812">Transmembrane</keyword>
<sequence length="435" mass="45795">MSSIPAAAGRRWLPGSERVRLTALYGGLLVLAGAMLIGLVNFLVQQGLYSTLSTAVTTAAPVRSGAFPPSGATTGIPVPARTMAPASPAPGARLPFGDGSVYRITKNITDATEAAALGRLLTVSLVALLVFAVISVALAWWMAGRVLRPVSVITSTARRLSAANLHERIALDAPPGELKQLADTFDGMLDRIEHLVSAQQRFAANAAHELRTPLAVQRAAAEIGLADPDPGNVRRIRGKLIEVADDSERLIEGLLLLSVSDQGLQHREPVALGELAQSVAAEYADDAWRRGLTIAADTLPRTPKDQAAPPSPTAGTAAEPPTVDADPVLLAHLVRNLVANAVRHNRPDGRITLSVHDRTLEVSNTGPTIPQKSIPYLFEPFRRLEERRHGPGEGAGLGLSIVASIARAHDASATAHPNPGGGLTVRVVFPERLPG</sequence>
<feature type="transmembrane region" description="Helical" evidence="12">
    <location>
        <begin position="21"/>
        <end position="44"/>
    </location>
</feature>
<dbReference type="InterPro" id="IPR003661">
    <property type="entry name" value="HisK_dim/P_dom"/>
</dbReference>
<feature type="domain" description="HAMP" evidence="14">
    <location>
        <begin position="144"/>
        <end position="197"/>
    </location>
</feature>
<evidence type="ECO:0000256" key="1">
    <source>
        <dbReference type="ARBA" id="ARBA00000085"/>
    </source>
</evidence>
<dbReference type="Pfam" id="PF02518">
    <property type="entry name" value="HATPase_c"/>
    <property type="match status" value="1"/>
</dbReference>
<dbReference type="InterPro" id="IPR003660">
    <property type="entry name" value="HAMP_dom"/>
</dbReference>
<evidence type="ECO:0000256" key="11">
    <source>
        <dbReference type="SAM" id="MobiDB-lite"/>
    </source>
</evidence>
<dbReference type="Gene3D" id="3.30.565.10">
    <property type="entry name" value="Histidine kinase-like ATPase, C-terminal domain"/>
    <property type="match status" value="1"/>
</dbReference>
<accession>A0A4U0NJJ9</accession>
<dbReference type="SUPFAM" id="SSF55874">
    <property type="entry name" value="ATPase domain of HSP90 chaperone/DNA topoisomerase II/histidine kinase"/>
    <property type="match status" value="1"/>
</dbReference>
<organism evidence="15 16">
    <name type="scientific">Streptomyces piniterrae</name>
    <dbReference type="NCBI Taxonomy" id="2571125"/>
    <lineage>
        <taxon>Bacteria</taxon>
        <taxon>Bacillati</taxon>
        <taxon>Actinomycetota</taxon>
        <taxon>Actinomycetes</taxon>
        <taxon>Kitasatosporales</taxon>
        <taxon>Streptomycetaceae</taxon>
        <taxon>Streptomyces</taxon>
    </lineage>
</organism>
<evidence type="ECO:0000313" key="16">
    <source>
        <dbReference type="Proteomes" id="UP000308697"/>
    </source>
</evidence>
<comment type="subcellular location">
    <subcellularLocation>
        <location evidence="2">Cell membrane</location>
    </subcellularLocation>
</comment>
<evidence type="ECO:0000256" key="3">
    <source>
        <dbReference type="ARBA" id="ARBA00012438"/>
    </source>
</evidence>
<evidence type="ECO:0000259" key="14">
    <source>
        <dbReference type="PROSITE" id="PS50885"/>
    </source>
</evidence>
<dbReference type="GO" id="GO:0000155">
    <property type="term" value="F:phosphorelay sensor kinase activity"/>
    <property type="evidence" value="ECO:0007669"/>
    <property type="project" value="InterPro"/>
</dbReference>
<evidence type="ECO:0000256" key="9">
    <source>
        <dbReference type="ARBA" id="ARBA00023012"/>
    </source>
</evidence>
<dbReference type="PROSITE" id="PS50885">
    <property type="entry name" value="HAMP"/>
    <property type="match status" value="1"/>
</dbReference>
<feature type="region of interest" description="Disordered" evidence="11">
    <location>
        <begin position="295"/>
        <end position="322"/>
    </location>
</feature>
<dbReference type="EC" id="2.7.13.3" evidence="3"/>
<dbReference type="Pfam" id="PF00512">
    <property type="entry name" value="HisKA"/>
    <property type="match status" value="1"/>
</dbReference>
<dbReference type="Gene3D" id="6.10.340.10">
    <property type="match status" value="1"/>
</dbReference>
<dbReference type="InterPro" id="IPR003594">
    <property type="entry name" value="HATPase_dom"/>
</dbReference>
<dbReference type="AlphaFoldDB" id="A0A4U0NJJ9"/>
<keyword evidence="5" id="KW-0808">Transferase</keyword>
<keyword evidence="9" id="KW-0902">Two-component regulatory system</keyword>
<evidence type="ECO:0000256" key="7">
    <source>
        <dbReference type="ARBA" id="ARBA00022777"/>
    </source>
</evidence>
<proteinExistence type="predicted"/>
<comment type="catalytic activity">
    <reaction evidence="1">
        <text>ATP + protein L-histidine = ADP + protein N-phospho-L-histidine.</text>
        <dbReference type="EC" id="2.7.13.3"/>
    </reaction>
</comment>
<keyword evidence="7 15" id="KW-0418">Kinase</keyword>
<evidence type="ECO:0000313" key="15">
    <source>
        <dbReference type="EMBL" id="TJZ50094.1"/>
    </source>
</evidence>
<evidence type="ECO:0000256" key="4">
    <source>
        <dbReference type="ARBA" id="ARBA00022553"/>
    </source>
</evidence>
<dbReference type="Gene3D" id="1.10.287.130">
    <property type="match status" value="1"/>
</dbReference>
<dbReference type="CDD" id="cd06225">
    <property type="entry name" value="HAMP"/>
    <property type="match status" value="1"/>
</dbReference>